<dbReference type="PANTHER" id="PTHR30469:SF12">
    <property type="entry name" value="MULTIDRUG RESISTANCE PROTEIN MDTA"/>
    <property type="match status" value="1"/>
</dbReference>
<dbReference type="Pfam" id="PF25967">
    <property type="entry name" value="RND-MFP_C"/>
    <property type="match status" value="1"/>
</dbReference>
<dbReference type="Pfam" id="PF25917">
    <property type="entry name" value="BSH_RND"/>
    <property type="match status" value="1"/>
</dbReference>
<dbReference type="OrthoDB" id="9783047at2"/>
<evidence type="ECO:0000256" key="3">
    <source>
        <dbReference type="ARBA" id="ARBA00022448"/>
    </source>
</evidence>
<name>A0A2W4E6V3_9HYPH</name>
<organism evidence="11 12">
    <name type="scientific">Rhizobium tubonense</name>
    <dbReference type="NCBI Taxonomy" id="484088"/>
    <lineage>
        <taxon>Bacteria</taxon>
        <taxon>Pseudomonadati</taxon>
        <taxon>Pseudomonadota</taxon>
        <taxon>Alphaproteobacteria</taxon>
        <taxon>Hyphomicrobiales</taxon>
        <taxon>Rhizobiaceae</taxon>
        <taxon>Rhizobium/Agrobacterium group</taxon>
        <taxon>Rhizobium</taxon>
    </lineage>
</organism>
<dbReference type="NCBIfam" id="TIGR01730">
    <property type="entry name" value="RND_mfp"/>
    <property type="match status" value="1"/>
</dbReference>
<dbReference type="EMBL" id="PCDP01000076">
    <property type="protein sequence ID" value="PZM08093.1"/>
    <property type="molecule type" value="Genomic_DNA"/>
</dbReference>
<comment type="similarity">
    <text evidence="2">Belongs to the membrane fusion protein (MFP) (TC 8.A.1) family.</text>
</comment>
<evidence type="ECO:0000256" key="4">
    <source>
        <dbReference type="ARBA" id="ARBA00022475"/>
    </source>
</evidence>
<evidence type="ECO:0000256" key="6">
    <source>
        <dbReference type="ARBA" id="ARBA00023136"/>
    </source>
</evidence>
<dbReference type="Proteomes" id="UP000248925">
    <property type="component" value="Unassembled WGS sequence"/>
</dbReference>
<dbReference type="GO" id="GO:0015562">
    <property type="term" value="F:efflux transmembrane transporter activity"/>
    <property type="evidence" value="ECO:0007669"/>
    <property type="project" value="TreeGrafter"/>
</dbReference>
<evidence type="ECO:0000259" key="8">
    <source>
        <dbReference type="Pfam" id="PF25917"/>
    </source>
</evidence>
<dbReference type="InterPro" id="IPR006143">
    <property type="entry name" value="RND_pump_MFP"/>
</dbReference>
<dbReference type="Pfam" id="PF25944">
    <property type="entry name" value="Beta-barrel_RND"/>
    <property type="match status" value="1"/>
</dbReference>
<feature type="domain" description="Multidrug resistance protein MdtA-like barrel-sandwich hybrid" evidence="8">
    <location>
        <begin position="40"/>
        <end position="183"/>
    </location>
</feature>
<comment type="subcellular location">
    <subcellularLocation>
        <location evidence="1">Cell membrane</location>
    </subcellularLocation>
</comment>
<keyword evidence="5" id="KW-0997">Cell inner membrane</keyword>
<keyword evidence="3" id="KW-0813">Transport</keyword>
<dbReference type="InterPro" id="IPR058627">
    <property type="entry name" value="MdtA-like_C"/>
</dbReference>
<protein>
    <submittedName>
        <fullName evidence="11">Efflux transporter periplasmic adaptor subunit</fullName>
    </submittedName>
</protein>
<dbReference type="GO" id="GO:1990281">
    <property type="term" value="C:efflux pump complex"/>
    <property type="evidence" value="ECO:0007669"/>
    <property type="project" value="TreeGrafter"/>
</dbReference>
<evidence type="ECO:0000256" key="2">
    <source>
        <dbReference type="ARBA" id="ARBA00009477"/>
    </source>
</evidence>
<dbReference type="GO" id="GO:0030313">
    <property type="term" value="C:cell envelope"/>
    <property type="evidence" value="ECO:0007669"/>
    <property type="project" value="UniProtKB-SubCell"/>
</dbReference>
<dbReference type="SUPFAM" id="SSF111369">
    <property type="entry name" value="HlyD-like secretion proteins"/>
    <property type="match status" value="1"/>
</dbReference>
<evidence type="ECO:0000259" key="10">
    <source>
        <dbReference type="Pfam" id="PF25967"/>
    </source>
</evidence>
<keyword evidence="12" id="KW-1185">Reference proteome</keyword>
<dbReference type="Gene3D" id="2.40.30.170">
    <property type="match status" value="1"/>
</dbReference>
<dbReference type="AlphaFoldDB" id="A0A2W4E6V3"/>
<dbReference type="Gene3D" id="2.40.50.100">
    <property type="match status" value="1"/>
</dbReference>
<feature type="domain" description="Multidrug resistance protein MdtA-like beta-barrel" evidence="9">
    <location>
        <begin position="187"/>
        <end position="268"/>
    </location>
</feature>
<dbReference type="InterPro" id="IPR058625">
    <property type="entry name" value="MdtA-like_BSH"/>
</dbReference>
<evidence type="ECO:0000256" key="1">
    <source>
        <dbReference type="ARBA" id="ARBA00004236"/>
    </source>
</evidence>
<dbReference type="Gene3D" id="2.40.420.20">
    <property type="match status" value="1"/>
</dbReference>
<accession>A0A2W4E6V3</accession>
<dbReference type="PANTHER" id="PTHR30469">
    <property type="entry name" value="MULTIDRUG RESISTANCE PROTEIN MDTA"/>
    <property type="match status" value="1"/>
</dbReference>
<sequence length="356" mass="37256">MAVPESPVGAALAVPVQVGVAEQGSVPVYLDGLGTVQAFNSVTLKTRVDGEIQSILFTEGQMVNKGDLLAVVDPRTYTAAVEQASAKLQQDKANLDNANYLLAKDQKLATQNITTAEQVETQQSIVAALQAQIGQDQAAKDAASVALTYTELRAPISGRTGFRLVDEGNQVHAADSGGIVVITQTQPISVVSTLSEDDLSLVRKALASGPIQVIAFTRDGTTPLATGTLTVVDNVIDQSSGTARLKSTFANLDEALWPGQFVDVRIRQKLLADAITVPSAALQRGQKGFFVYVVNQDNIVTAQPVTPGPINNDQAVIVSGLKGGEKVVTTGQYRLASGLKISVQLPVAAPTSAKEG</sequence>
<keyword evidence="4" id="KW-1003">Cell membrane</keyword>
<reference evidence="11 12" key="1">
    <citation type="journal article" date="2018" name="Sci. Rep.">
        <title>Rhizobium tumorigenes sp. nov., a novel plant tumorigenic bacterium isolated from cane gall tumors on thornless blackberry.</title>
        <authorList>
            <person name="Kuzmanovi N."/>
            <person name="Smalla K."/>
            <person name="Gronow S."/>
            <person name="PuBawska J."/>
        </authorList>
    </citation>
    <scope>NUCLEOTIDE SEQUENCE [LARGE SCALE GENOMIC DNA]</scope>
    <source>
        <strain evidence="11 12">CCBAU 85046</strain>
    </source>
</reference>
<evidence type="ECO:0000256" key="5">
    <source>
        <dbReference type="ARBA" id="ARBA00022519"/>
    </source>
</evidence>
<comment type="caution">
    <text evidence="11">The sequence shown here is derived from an EMBL/GenBank/DDBJ whole genome shotgun (WGS) entry which is preliminary data.</text>
</comment>
<gene>
    <name evidence="11" type="ORF">CPY51_29995</name>
</gene>
<proteinExistence type="inferred from homology"/>
<evidence type="ECO:0000313" key="11">
    <source>
        <dbReference type="EMBL" id="PZM08093.1"/>
    </source>
</evidence>
<keyword evidence="6" id="KW-0472">Membrane</keyword>
<evidence type="ECO:0000313" key="12">
    <source>
        <dbReference type="Proteomes" id="UP000248925"/>
    </source>
</evidence>
<feature type="domain" description="Multidrug resistance protein MdtA-like alpha-helical hairpin" evidence="7">
    <location>
        <begin position="82"/>
        <end position="150"/>
    </location>
</feature>
<evidence type="ECO:0000259" key="7">
    <source>
        <dbReference type="Pfam" id="PF25876"/>
    </source>
</evidence>
<dbReference type="InterPro" id="IPR058624">
    <property type="entry name" value="MdtA-like_HH"/>
</dbReference>
<feature type="domain" description="Multidrug resistance protein MdtA-like C-terminal permuted SH3" evidence="10">
    <location>
        <begin position="273"/>
        <end position="331"/>
    </location>
</feature>
<dbReference type="InterPro" id="IPR058626">
    <property type="entry name" value="MdtA-like_b-barrel"/>
</dbReference>
<evidence type="ECO:0000259" key="9">
    <source>
        <dbReference type="Pfam" id="PF25944"/>
    </source>
</evidence>
<dbReference type="Pfam" id="PF25876">
    <property type="entry name" value="HH_MFP_RND"/>
    <property type="match status" value="1"/>
</dbReference>
<dbReference type="Gene3D" id="1.10.287.470">
    <property type="entry name" value="Helix hairpin bin"/>
    <property type="match status" value="1"/>
</dbReference>
<dbReference type="FunFam" id="2.40.420.20:FF:000001">
    <property type="entry name" value="Efflux RND transporter periplasmic adaptor subunit"/>
    <property type="match status" value="1"/>
</dbReference>